<dbReference type="AlphaFoldDB" id="A0A136JAZ5"/>
<evidence type="ECO:0000313" key="2">
    <source>
        <dbReference type="EMBL" id="KXJ94359.1"/>
    </source>
</evidence>
<dbReference type="EMBL" id="KQ964247">
    <property type="protein sequence ID" value="KXJ94359.1"/>
    <property type="molecule type" value="Genomic_DNA"/>
</dbReference>
<evidence type="ECO:0000256" key="1">
    <source>
        <dbReference type="SAM" id="MobiDB-lite"/>
    </source>
</evidence>
<dbReference type="InParanoid" id="A0A136JAZ5"/>
<feature type="compositionally biased region" description="Basic and acidic residues" evidence="1">
    <location>
        <begin position="1"/>
        <end position="11"/>
    </location>
</feature>
<evidence type="ECO:0000313" key="3">
    <source>
        <dbReference type="Proteomes" id="UP000070501"/>
    </source>
</evidence>
<proteinExistence type="predicted"/>
<gene>
    <name evidence="2" type="ORF">Micbo1qcDRAFT_193555</name>
</gene>
<organism evidence="2 3">
    <name type="scientific">Microdochium bolleyi</name>
    <dbReference type="NCBI Taxonomy" id="196109"/>
    <lineage>
        <taxon>Eukaryota</taxon>
        <taxon>Fungi</taxon>
        <taxon>Dikarya</taxon>
        <taxon>Ascomycota</taxon>
        <taxon>Pezizomycotina</taxon>
        <taxon>Sordariomycetes</taxon>
        <taxon>Xylariomycetidae</taxon>
        <taxon>Xylariales</taxon>
        <taxon>Microdochiaceae</taxon>
        <taxon>Microdochium</taxon>
    </lineage>
</organism>
<name>A0A136JAZ5_9PEZI</name>
<reference evidence="3" key="1">
    <citation type="submission" date="2016-02" db="EMBL/GenBank/DDBJ databases">
        <title>Draft genome sequence of Microdochium bolleyi, a fungal endophyte of beachgrass.</title>
        <authorList>
            <consortium name="DOE Joint Genome Institute"/>
            <person name="David A.S."/>
            <person name="May G."/>
            <person name="Haridas S."/>
            <person name="Lim J."/>
            <person name="Wang M."/>
            <person name="Labutti K."/>
            <person name="Lipzen A."/>
            <person name="Barry K."/>
            <person name="Grigoriev I.V."/>
        </authorList>
    </citation>
    <scope>NUCLEOTIDE SEQUENCE [LARGE SCALE GENOMIC DNA]</scope>
    <source>
        <strain evidence="3">J235TASD1</strain>
    </source>
</reference>
<accession>A0A136JAZ5</accession>
<dbReference type="Proteomes" id="UP000070501">
    <property type="component" value="Unassembled WGS sequence"/>
</dbReference>
<sequence length="350" mass="37046">MLELPPRADQKEQEEEQEEEQEKEGEVTESADDSGTLAADVRIEKPGGGGAGVAGRADPKRSIAAGRTQHVGPGWMIASAALGAPAGRGVSAGAPPKLGFPSASKARPEPEGRLSPEFLASRAALTRPLQHHRPSCSQPLAVFAANRRLAIAIDRNDANGAVLPCAASRKSASRSRRSPGISICQRLVLSMPCRRPVIGLPGRWPWLDALPGPAPWKQLGRIGDTRQSPWTGYRTESLRSLEKISMRGAPSLHPSCMPVEACTPYSVLPKSTDEGRGPPPGSSGDALLELIIGQPLPIHIADTRSWDTQCLAEQATGWLSTNGSDSRFAVTPLLCSAAQSTHHATRCAAD</sequence>
<keyword evidence="3" id="KW-1185">Reference proteome</keyword>
<feature type="region of interest" description="Disordered" evidence="1">
    <location>
        <begin position="1"/>
        <end position="68"/>
    </location>
</feature>
<protein>
    <submittedName>
        <fullName evidence="2">Uncharacterized protein</fullName>
    </submittedName>
</protein>
<feature type="compositionally biased region" description="Acidic residues" evidence="1">
    <location>
        <begin position="12"/>
        <end position="32"/>
    </location>
</feature>